<sequence>DSSQQFISSTQQNAVVDIKSSVTIKHTYNEDHNQVYKPYNGKKYEQSLGGGVSKSPLKMPVDITKIRSSMTSI</sequence>
<organism evidence="1">
    <name type="scientific">Arion vulgaris</name>
    <dbReference type="NCBI Taxonomy" id="1028688"/>
    <lineage>
        <taxon>Eukaryota</taxon>
        <taxon>Metazoa</taxon>
        <taxon>Spiralia</taxon>
        <taxon>Lophotrochozoa</taxon>
        <taxon>Mollusca</taxon>
        <taxon>Gastropoda</taxon>
        <taxon>Heterobranchia</taxon>
        <taxon>Euthyneura</taxon>
        <taxon>Panpulmonata</taxon>
        <taxon>Eupulmonata</taxon>
        <taxon>Stylommatophora</taxon>
        <taxon>Helicina</taxon>
        <taxon>Arionoidea</taxon>
        <taxon>Arionidae</taxon>
        <taxon>Arion</taxon>
    </lineage>
</organism>
<reference evidence="1" key="1">
    <citation type="submission" date="2014-12" db="EMBL/GenBank/DDBJ databases">
        <title>Insight into the proteome of Arion vulgaris.</title>
        <authorList>
            <person name="Aradska J."/>
            <person name="Bulat T."/>
            <person name="Smidak R."/>
            <person name="Sarate P."/>
            <person name="Gangsoo J."/>
            <person name="Sialana F."/>
            <person name="Bilban M."/>
            <person name="Lubec G."/>
        </authorList>
    </citation>
    <scope>NUCLEOTIDE SEQUENCE</scope>
    <source>
        <tissue evidence="1">Skin</tissue>
    </source>
</reference>
<feature type="non-terminal residue" evidence="1">
    <location>
        <position position="1"/>
    </location>
</feature>
<gene>
    <name evidence="1" type="primary">ORF35256</name>
</gene>
<protein>
    <submittedName>
        <fullName evidence="1">Uncharacterized protein</fullName>
    </submittedName>
</protein>
<dbReference type="EMBL" id="HACG01012261">
    <property type="protein sequence ID" value="CEK59126.1"/>
    <property type="molecule type" value="Transcribed_RNA"/>
</dbReference>
<accession>A0A0B6YTK6</accession>
<evidence type="ECO:0000313" key="1">
    <source>
        <dbReference type="EMBL" id="CEK59126.1"/>
    </source>
</evidence>
<proteinExistence type="predicted"/>
<name>A0A0B6YTK6_9EUPU</name>
<dbReference type="AlphaFoldDB" id="A0A0B6YTK6"/>